<dbReference type="PANTHER" id="PTHR34137:SF1">
    <property type="entry name" value="EXODEOXYRIBONUCLEASE 7 SMALL SUBUNIT"/>
    <property type="match status" value="1"/>
</dbReference>
<name>A0AAE3HA56_9EURY</name>
<dbReference type="GO" id="GO:0009318">
    <property type="term" value="C:exodeoxyribonuclease VII complex"/>
    <property type="evidence" value="ECO:0007669"/>
    <property type="project" value="InterPro"/>
</dbReference>
<reference evidence="5 6" key="1">
    <citation type="journal article" date="2011" name="Appl. Environ. Microbiol.">
        <title>Methanogenic archaea isolated from Taiwan's Chelungpu fault.</title>
        <authorList>
            <person name="Wu S.Y."/>
            <person name="Lai M.C."/>
        </authorList>
    </citation>
    <scope>NUCLEOTIDE SEQUENCE [LARGE SCALE GENOMIC DNA]</scope>
    <source>
        <strain evidence="5 6">St545Mb</strain>
    </source>
</reference>
<dbReference type="GO" id="GO:0005829">
    <property type="term" value="C:cytosol"/>
    <property type="evidence" value="ECO:0007669"/>
    <property type="project" value="TreeGrafter"/>
</dbReference>
<dbReference type="GO" id="GO:0006308">
    <property type="term" value="P:DNA catabolic process"/>
    <property type="evidence" value="ECO:0007669"/>
    <property type="project" value="InterPro"/>
</dbReference>
<evidence type="ECO:0000313" key="6">
    <source>
        <dbReference type="Proteomes" id="UP001206983"/>
    </source>
</evidence>
<dbReference type="SUPFAM" id="SSF116842">
    <property type="entry name" value="XseB-like"/>
    <property type="match status" value="1"/>
</dbReference>
<comment type="caution">
    <text evidence="5">The sequence shown here is derived from an EMBL/GenBank/DDBJ whole genome shotgun (WGS) entry which is preliminary data.</text>
</comment>
<dbReference type="NCBIfam" id="NF002140">
    <property type="entry name" value="PRK00977.1-4"/>
    <property type="match status" value="1"/>
</dbReference>
<dbReference type="NCBIfam" id="TIGR01280">
    <property type="entry name" value="xseB"/>
    <property type="match status" value="1"/>
</dbReference>
<evidence type="ECO:0000256" key="1">
    <source>
        <dbReference type="ARBA" id="ARBA00022490"/>
    </source>
</evidence>
<dbReference type="InterPro" id="IPR003761">
    <property type="entry name" value="Exonuc_VII_S"/>
</dbReference>
<evidence type="ECO:0000256" key="4">
    <source>
        <dbReference type="SAM" id="Coils"/>
    </source>
</evidence>
<protein>
    <submittedName>
        <fullName evidence="5">Exodeoxyribonuclease VII small subunit</fullName>
    </submittedName>
</protein>
<dbReference type="PANTHER" id="PTHR34137">
    <property type="entry name" value="EXODEOXYRIBONUCLEASE 7 SMALL SUBUNIT"/>
    <property type="match status" value="1"/>
</dbReference>
<dbReference type="Pfam" id="PF02609">
    <property type="entry name" value="Exonuc_VII_S"/>
    <property type="match status" value="1"/>
</dbReference>
<evidence type="ECO:0000313" key="5">
    <source>
        <dbReference type="EMBL" id="MCQ6962354.1"/>
    </source>
</evidence>
<sequence>MAESLEDDATFEESLEELEALVDRLERGQLLLDESLELFERGMKLARICNRKLSKAERKIEMLIEENGSLKTGPFMDE</sequence>
<keyword evidence="1" id="KW-0963">Cytoplasm</keyword>
<keyword evidence="4" id="KW-0175">Coiled coil</keyword>
<proteinExistence type="inferred from homology"/>
<dbReference type="InterPro" id="IPR037004">
    <property type="entry name" value="Exonuc_VII_ssu_sf"/>
</dbReference>
<dbReference type="AlphaFoldDB" id="A0AAE3HA56"/>
<dbReference type="GO" id="GO:0008855">
    <property type="term" value="F:exodeoxyribonuclease VII activity"/>
    <property type="evidence" value="ECO:0007669"/>
    <property type="project" value="InterPro"/>
</dbReference>
<organism evidence="5 6">
    <name type="scientific">Methanolobus chelungpuianus</name>
    <dbReference type="NCBI Taxonomy" id="502115"/>
    <lineage>
        <taxon>Archaea</taxon>
        <taxon>Methanobacteriati</taxon>
        <taxon>Methanobacteriota</taxon>
        <taxon>Stenosarchaea group</taxon>
        <taxon>Methanomicrobia</taxon>
        <taxon>Methanosarcinales</taxon>
        <taxon>Methanosarcinaceae</taxon>
        <taxon>Methanolobus</taxon>
    </lineage>
</organism>
<keyword evidence="3" id="KW-0378">Hydrolase</keyword>
<dbReference type="Gene3D" id="1.10.287.1040">
    <property type="entry name" value="Exonuclease VII, small subunit"/>
    <property type="match status" value="1"/>
</dbReference>
<feature type="coiled-coil region" evidence="4">
    <location>
        <begin position="8"/>
        <end position="66"/>
    </location>
</feature>
<dbReference type="HAMAP" id="MF_00337">
    <property type="entry name" value="Exonuc_7_S"/>
    <property type="match status" value="1"/>
</dbReference>
<gene>
    <name evidence="5" type="ORF">PV02_02625</name>
</gene>
<evidence type="ECO:0000256" key="2">
    <source>
        <dbReference type="ARBA" id="ARBA00022722"/>
    </source>
</evidence>
<keyword evidence="2" id="KW-0540">Nuclease</keyword>
<accession>A0AAE3HA56</accession>
<evidence type="ECO:0000256" key="3">
    <source>
        <dbReference type="ARBA" id="ARBA00022801"/>
    </source>
</evidence>
<keyword evidence="6" id="KW-1185">Reference proteome</keyword>
<dbReference type="EMBL" id="JTEO01000002">
    <property type="protein sequence ID" value="MCQ6962354.1"/>
    <property type="molecule type" value="Genomic_DNA"/>
</dbReference>
<dbReference type="Proteomes" id="UP001206983">
    <property type="component" value="Unassembled WGS sequence"/>
</dbReference>